<accession>A0A132MVA1</accession>
<organism evidence="2 3">
    <name type="scientific">Carbonactinospora thermoautotrophica</name>
    <dbReference type="NCBI Taxonomy" id="1469144"/>
    <lineage>
        <taxon>Bacteria</taxon>
        <taxon>Bacillati</taxon>
        <taxon>Actinomycetota</taxon>
        <taxon>Actinomycetes</taxon>
        <taxon>Kitasatosporales</taxon>
        <taxon>Carbonactinosporaceae</taxon>
        <taxon>Carbonactinospora</taxon>
    </lineage>
</organism>
<dbReference type="Gene3D" id="3.40.190.10">
    <property type="entry name" value="Periplasmic binding protein-like II"/>
    <property type="match status" value="2"/>
</dbReference>
<protein>
    <submittedName>
        <fullName evidence="2">Extracellular solute-binding protein</fullName>
    </submittedName>
</protein>
<evidence type="ECO:0000313" key="3">
    <source>
        <dbReference type="Proteomes" id="UP000070188"/>
    </source>
</evidence>
<dbReference type="InterPro" id="IPR050490">
    <property type="entry name" value="Bact_solute-bd_prot1"/>
</dbReference>
<dbReference type="PANTHER" id="PTHR43649">
    <property type="entry name" value="ARABINOSE-BINDING PROTEIN-RELATED"/>
    <property type="match status" value="1"/>
</dbReference>
<keyword evidence="3" id="KW-1185">Reference proteome</keyword>
<feature type="chain" id="PRO_5038552983" evidence="1">
    <location>
        <begin position="33"/>
        <end position="437"/>
    </location>
</feature>
<dbReference type="PATRIC" id="fig|1469144.10.peg.2530"/>
<dbReference type="Pfam" id="PF01547">
    <property type="entry name" value="SBP_bac_1"/>
    <property type="match status" value="1"/>
</dbReference>
<feature type="signal peptide" evidence="1">
    <location>
        <begin position="1"/>
        <end position="32"/>
    </location>
</feature>
<dbReference type="SUPFAM" id="SSF53850">
    <property type="entry name" value="Periplasmic binding protein-like II"/>
    <property type="match status" value="1"/>
</dbReference>
<dbReference type="STRING" id="1469144.LI90_2330"/>
<keyword evidence="1" id="KW-0732">Signal</keyword>
<reference evidence="3" key="1">
    <citation type="submission" date="2015-04" db="EMBL/GenBank/DDBJ databases">
        <title>Physiological reanalysis, assessment of diazotrophy, and genome sequences of multiple isolates of Streptomyces thermoautotrophicus.</title>
        <authorList>
            <person name="MacKellar D.C."/>
            <person name="Lieber L."/>
            <person name="Norman J."/>
            <person name="Bolger A."/>
            <person name="Tobin C."/>
            <person name="Murray J.W."/>
            <person name="Chang R."/>
            <person name="Ford T."/>
            <person name="Nguyen P.Q."/>
            <person name="Woodward J."/>
            <person name="Permingeat H."/>
            <person name="Joshi N.S."/>
            <person name="Silver P.A."/>
            <person name="Usadel B."/>
            <person name="Rutherford A.W."/>
            <person name="Friesen M."/>
            <person name="Prell J."/>
        </authorList>
    </citation>
    <scope>NUCLEOTIDE SEQUENCE [LARGE SCALE GENOMIC DNA]</scope>
    <source>
        <strain evidence="3">H1</strain>
    </source>
</reference>
<proteinExistence type="predicted"/>
<name>A0A132MVA1_9ACTN</name>
<gene>
    <name evidence="2" type="ORF">LI90_2330</name>
</gene>
<evidence type="ECO:0000313" key="2">
    <source>
        <dbReference type="EMBL" id="KWX01302.1"/>
    </source>
</evidence>
<dbReference type="InterPro" id="IPR006059">
    <property type="entry name" value="SBP"/>
</dbReference>
<comment type="caution">
    <text evidence="2">The sequence shown here is derived from an EMBL/GenBank/DDBJ whole genome shotgun (WGS) entry which is preliminary data.</text>
</comment>
<dbReference type="EMBL" id="LAXD01000001">
    <property type="protein sequence ID" value="KWX01302.1"/>
    <property type="molecule type" value="Genomic_DNA"/>
</dbReference>
<dbReference type="AlphaFoldDB" id="A0A132MVA1"/>
<sequence length="437" mass="47135">MQGGTMTRLRAWRVSTRVAGVLLGALSLAACAPSTGDSAAGGHSAKVKLTVWSWRVEDVAAYQKIFDAYEEKHPGVTVEFQTFKSTEYETKLGTGLGQQGGPDVAQVKSYGKLQPFIEAGQLAPLDGKVPGLEKFDKTVLDGARGKKDGKIYGVPFAVQTLQVFYNKELFARHGIQPPATWDQMLAAAGKLKQAGVIPFSVSGKELWVLPIVHEVFGAARYGGRDFEQAVLSGRKTFTDPDYVASLDLVKQLQPYFPENVTGVSYAESQLLFTSGRAAMFPGGAYELGFFQSQAPDLDIGVFEVPPPPGARVQHPLTPGYADGSYAVSAKSAHPREALELVRWMATPEFGQLFSDKLKQISPVPGVTAEDPLVRQMAGNYAERGSTYLMLVHFRYGRPVGTDVAGAAVQAMLLGRATGQQAGQRIATELGKWFRPGS</sequence>
<dbReference type="Proteomes" id="UP000070188">
    <property type="component" value="Unassembled WGS sequence"/>
</dbReference>
<evidence type="ECO:0000256" key="1">
    <source>
        <dbReference type="SAM" id="SignalP"/>
    </source>
</evidence>
<dbReference type="PANTHER" id="PTHR43649:SF14">
    <property type="entry name" value="BLR3389 PROTEIN"/>
    <property type="match status" value="1"/>
</dbReference>